<name>A0ABU0QFY5_9ACTN</name>
<accession>A0ABU0QFY5</accession>
<evidence type="ECO:0000313" key="3">
    <source>
        <dbReference type="Proteomes" id="UP001232755"/>
    </source>
</evidence>
<dbReference type="Proteomes" id="UP001232755">
    <property type="component" value="Unassembled WGS sequence"/>
</dbReference>
<sequence length="31" mass="3344">MAVPGDGAYLGTGLIVPHRKRPERPLLKGDE</sequence>
<reference evidence="2 3" key="1">
    <citation type="submission" date="2023-07" db="EMBL/GenBank/DDBJ databases">
        <title>Comparative genomics of wheat-associated soil bacteria to identify genetic determinants of phenazine resistance.</title>
        <authorList>
            <person name="Mouncey N."/>
        </authorList>
    </citation>
    <scope>NUCLEOTIDE SEQUENCE [LARGE SCALE GENOMIC DNA]</scope>
    <source>
        <strain evidence="2 3">B3I12</strain>
    </source>
</reference>
<evidence type="ECO:0000256" key="1">
    <source>
        <dbReference type="SAM" id="MobiDB-lite"/>
    </source>
</evidence>
<comment type="caution">
    <text evidence="2">The sequence shown here is derived from an EMBL/GenBank/DDBJ whole genome shotgun (WGS) entry which is preliminary data.</text>
</comment>
<evidence type="ECO:0008006" key="4">
    <source>
        <dbReference type="Google" id="ProtNLM"/>
    </source>
</evidence>
<gene>
    <name evidence="2" type="ORF">QF034_000529</name>
</gene>
<feature type="region of interest" description="Disordered" evidence="1">
    <location>
        <begin position="1"/>
        <end position="31"/>
    </location>
</feature>
<proteinExistence type="predicted"/>
<evidence type="ECO:0000313" key="2">
    <source>
        <dbReference type="EMBL" id="MDQ0746298.1"/>
    </source>
</evidence>
<keyword evidence="3" id="KW-1185">Reference proteome</keyword>
<organism evidence="2 3">
    <name type="scientific">Streptomyces africanus</name>
    <dbReference type="NCBI Taxonomy" id="231024"/>
    <lineage>
        <taxon>Bacteria</taxon>
        <taxon>Bacillati</taxon>
        <taxon>Actinomycetota</taxon>
        <taxon>Actinomycetes</taxon>
        <taxon>Kitasatosporales</taxon>
        <taxon>Streptomycetaceae</taxon>
        <taxon>Streptomyces</taxon>
    </lineage>
</organism>
<dbReference type="EMBL" id="JAUSYP010000001">
    <property type="protein sequence ID" value="MDQ0746298.1"/>
    <property type="molecule type" value="Genomic_DNA"/>
</dbReference>
<protein>
    <recommendedName>
        <fullName evidence="4">Transposase</fullName>
    </recommendedName>
</protein>